<organism evidence="2">
    <name type="scientific">Salvia splendens</name>
    <name type="common">Scarlet sage</name>
    <dbReference type="NCBI Taxonomy" id="180675"/>
    <lineage>
        <taxon>Eukaryota</taxon>
        <taxon>Viridiplantae</taxon>
        <taxon>Streptophyta</taxon>
        <taxon>Embryophyta</taxon>
        <taxon>Tracheophyta</taxon>
        <taxon>Spermatophyta</taxon>
        <taxon>Magnoliopsida</taxon>
        <taxon>eudicotyledons</taxon>
        <taxon>Gunneridae</taxon>
        <taxon>Pentapetalae</taxon>
        <taxon>asterids</taxon>
        <taxon>lamiids</taxon>
        <taxon>Lamiales</taxon>
        <taxon>Lamiaceae</taxon>
        <taxon>Nepetoideae</taxon>
        <taxon>Mentheae</taxon>
        <taxon>Salviinae</taxon>
        <taxon>Salvia</taxon>
        <taxon>Salvia subgen. Calosphace</taxon>
        <taxon>core Calosphace</taxon>
    </lineage>
</organism>
<dbReference type="AlphaFoldDB" id="A0A8X8ZGG9"/>
<keyword evidence="3" id="KW-1185">Reference proteome</keyword>
<feature type="compositionally biased region" description="Polar residues" evidence="1">
    <location>
        <begin position="22"/>
        <end position="33"/>
    </location>
</feature>
<dbReference type="PANTHER" id="PTHR47459:SF1">
    <property type="entry name" value="KINESIN LIGHT CHAIN-RELATED"/>
    <property type="match status" value="1"/>
</dbReference>
<feature type="compositionally biased region" description="Polar residues" evidence="1">
    <location>
        <begin position="65"/>
        <end position="80"/>
    </location>
</feature>
<dbReference type="Pfam" id="PF13424">
    <property type="entry name" value="TPR_12"/>
    <property type="match status" value="1"/>
</dbReference>
<reference evidence="2" key="2">
    <citation type="submission" date="2020-08" db="EMBL/GenBank/DDBJ databases">
        <title>Plant Genome Project.</title>
        <authorList>
            <person name="Zhang R.-G."/>
        </authorList>
    </citation>
    <scope>NUCLEOTIDE SEQUENCE</scope>
    <source>
        <strain evidence="2">Huo1</strain>
        <tissue evidence="2">Leaf</tissue>
    </source>
</reference>
<dbReference type="Proteomes" id="UP000298416">
    <property type="component" value="Unassembled WGS sequence"/>
</dbReference>
<evidence type="ECO:0000313" key="3">
    <source>
        <dbReference type="Proteomes" id="UP000298416"/>
    </source>
</evidence>
<dbReference type="Gene3D" id="1.25.40.10">
    <property type="entry name" value="Tetratricopeptide repeat domain"/>
    <property type="match status" value="3"/>
</dbReference>
<accession>A0A8X8ZGG9</accession>
<dbReference type="EMBL" id="PNBA02000013">
    <property type="protein sequence ID" value="KAG6403064.1"/>
    <property type="molecule type" value="Genomic_DNA"/>
</dbReference>
<name>A0A8X8ZGG9_SALSN</name>
<proteinExistence type="predicted"/>
<dbReference type="SUPFAM" id="SSF48452">
    <property type="entry name" value="TPR-like"/>
    <property type="match status" value="2"/>
</dbReference>
<sequence>MRRASFKLLSHIRKPHPRIPISLSTRDFSAPSLSSPPKPVLEFSPASQSSRFSTSYSNRFPPHNLSAQNPFSQDAPQMSSRQRRIKEKSELEEAFEAAESLDEMLAAFKEMEASFDEKDLALACLKIGLKLDRDGDDPEKTLSFAQRALRIFDENEGDSGKKMSLPIAMTLHLLGSSSFGLKRFSESLGYLSRANRVLSKLEGESSYSPDQALEIKEMIFDEDSKELGNANRDVAEAYVAVLNFKEALPFCEKAVEIHKAHFESALAKGVEEMGRSADLLRAEIDAANMQIALGRHEEAISTLKGVVQQTEKESEEHAMVFTSMAKALCNQEKFVDAKKCLEIACGVLEKKERSSPLVVVEAYMEITTQYETMNEFETAISLLTKALQWKVEEAIPYLEDAAERLKESFGLKHFSVGYVYNNLGAAYMELDRPQSAAQTFAYAKEIMDVSLGPHHADSIEACQNLSKAYAAMGSYPLAMNFQEKVVEGWEGHGPSAEDELKELFKYWSN</sequence>
<evidence type="ECO:0000256" key="1">
    <source>
        <dbReference type="SAM" id="MobiDB-lite"/>
    </source>
</evidence>
<protein>
    <recommendedName>
        <fullName evidence="4">Kinesin light chain</fullName>
    </recommendedName>
</protein>
<dbReference type="PANTHER" id="PTHR47459">
    <property type="entry name" value="KINESIN LIGHT CHAIN-RELATED"/>
    <property type="match status" value="1"/>
</dbReference>
<comment type="caution">
    <text evidence="2">The sequence shown here is derived from an EMBL/GenBank/DDBJ whole genome shotgun (WGS) entry which is preliminary data.</text>
</comment>
<evidence type="ECO:0008006" key="4">
    <source>
        <dbReference type="Google" id="ProtNLM"/>
    </source>
</evidence>
<dbReference type="SMART" id="SM00028">
    <property type="entry name" value="TPR"/>
    <property type="match status" value="7"/>
</dbReference>
<dbReference type="InterPro" id="IPR011990">
    <property type="entry name" value="TPR-like_helical_dom_sf"/>
</dbReference>
<dbReference type="InterPro" id="IPR019734">
    <property type="entry name" value="TPR_rpt"/>
</dbReference>
<evidence type="ECO:0000313" key="2">
    <source>
        <dbReference type="EMBL" id="KAG6403064.1"/>
    </source>
</evidence>
<gene>
    <name evidence="2" type="ORF">SASPL_135281</name>
</gene>
<feature type="compositionally biased region" description="Polar residues" evidence="1">
    <location>
        <begin position="45"/>
        <end position="58"/>
    </location>
</feature>
<feature type="region of interest" description="Disordered" evidence="1">
    <location>
        <begin position="20"/>
        <end position="82"/>
    </location>
</feature>
<reference evidence="2" key="1">
    <citation type="submission" date="2018-01" db="EMBL/GenBank/DDBJ databases">
        <authorList>
            <person name="Mao J.F."/>
        </authorList>
    </citation>
    <scope>NUCLEOTIDE SEQUENCE</scope>
    <source>
        <strain evidence="2">Huo1</strain>
        <tissue evidence="2">Leaf</tissue>
    </source>
</reference>